<dbReference type="AlphaFoldDB" id="A0A8J5HG66"/>
<dbReference type="PANTHER" id="PTHR19965">
    <property type="entry name" value="RNA AND EXPORT FACTOR BINDING PROTEIN"/>
    <property type="match status" value="1"/>
</dbReference>
<dbReference type="PANTHER" id="PTHR19965:SF35">
    <property type="entry name" value="RNA ANNEALING PROTEIN YRA1"/>
    <property type="match status" value="1"/>
</dbReference>
<sequence>MSGALNMSLDDIIKSSKKTAGGGRGRGRDAGGPSRRVPNRTANRSAPYSSGKHDMYSTTQAGGFPAPTTRASSIDTGTKLYISNLEFGVSNEDIKFFGYLEPKEEEEAALWSEANGVRHATFRTSMASLS</sequence>
<name>A0A8J5HG66_ZINOF</name>
<reference evidence="3 4" key="1">
    <citation type="submission" date="2020-08" db="EMBL/GenBank/DDBJ databases">
        <title>Plant Genome Project.</title>
        <authorList>
            <person name="Zhang R.-G."/>
        </authorList>
    </citation>
    <scope>NUCLEOTIDE SEQUENCE [LARGE SCALE GENOMIC DNA]</scope>
    <source>
        <tissue evidence="3">Rhizome</tissue>
    </source>
</reference>
<keyword evidence="4" id="KW-1185">Reference proteome</keyword>
<evidence type="ECO:0000313" key="4">
    <source>
        <dbReference type="Proteomes" id="UP000734854"/>
    </source>
</evidence>
<dbReference type="GO" id="GO:0003729">
    <property type="term" value="F:mRNA binding"/>
    <property type="evidence" value="ECO:0007669"/>
    <property type="project" value="TreeGrafter"/>
</dbReference>
<organism evidence="3 4">
    <name type="scientific">Zingiber officinale</name>
    <name type="common">Ginger</name>
    <name type="synonym">Amomum zingiber</name>
    <dbReference type="NCBI Taxonomy" id="94328"/>
    <lineage>
        <taxon>Eukaryota</taxon>
        <taxon>Viridiplantae</taxon>
        <taxon>Streptophyta</taxon>
        <taxon>Embryophyta</taxon>
        <taxon>Tracheophyta</taxon>
        <taxon>Spermatophyta</taxon>
        <taxon>Magnoliopsida</taxon>
        <taxon>Liliopsida</taxon>
        <taxon>Zingiberales</taxon>
        <taxon>Zingiberaceae</taxon>
        <taxon>Zingiber</taxon>
    </lineage>
</organism>
<comment type="caution">
    <text evidence="3">The sequence shown here is derived from an EMBL/GenBank/DDBJ whole genome shotgun (WGS) entry which is preliminary data.</text>
</comment>
<dbReference type="GO" id="GO:0005634">
    <property type="term" value="C:nucleus"/>
    <property type="evidence" value="ECO:0007669"/>
    <property type="project" value="TreeGrafter"/>
</dbReference>
<dbReference type="EMBL" id="JACMSC010000004">
    <property type="protein sequence ID" value="KAG6523662.1"/>
    <property type="molecule type" value="Genomic_DNA"/>
</dbReference>
<feature type="region of interest" description="Disordered" evidence="2">
    <location>
        <begin position="1"/>
        <end position="70"/>
    </location>
</feature>
<evidence type="ECO:0000313" key="3">
    <source>
        <dbReference type="EMBL" id="KAG6523662.1"/>
    </source>
</evidence>
<evidence type="ECO:0000256" key="2">
    <source>
        <dbReference type="SAM" id="MobiDB-lite"/>
    </source>
</evidence>
<evidence type="ECO:0000256" key="1">
    <source>
        <dbReference type="ARBA" id="ARBA00022884"/>
    </source>
</evidence>
<dbReference type="InterPro" id="IPR051229">
    <property type="entry name" value="ALYREF_mRNA_export"/>
</dbReference>
<gene>
    <name evidence="3" type="ORF">ZIOFF_013527</name>
</gene>
<dbReference type="Proteomes" id="UP000734854">
    <property type="component" value="Unassembled WGS sequence"/>
</dbReference>
<dbReference type="GO" id="GO:0006406">
    <property type="term" value="P:mRNA export from nucleus"/>
    <property type="evidence" value="ECO:0007669"/>
    <property type="project" value="TreeGrafter"/>
</dbReference>
<proteinExistence type="predicted"/>
<accession>A0A8J5HG66</accession>
<keyword evidence="1" id="KW-0694">RNA-binding</keyword>
<protein>
    <submittedName>
        <fullName evidence="3">Uncharacterized protein</fullName>
    </submittedName>
</protein>